<accession>A0A4W6DX78</accession>
<organism evidence="7 8">
    <name type="scientific">Lates calcarifer</name>
    <name type="common">Barramundi</name>
    <name type="synonym">Holocentrus calcarifer</name>
    <dbReference type="NCBI Taxonomy" id="8187"/>
    <lineage>
        <taxon>Eukaryota</taxon>
        <taxon>Metazoa</taxon>
        <taxon>Chordata</taxon>
        <taxon>Craniata</taxon>
        <taxon>Vertebrata</taxon>
        <taxon>Euteleostomi</taxon>
        <taxon>Actinopterygii</taxon>
        <taxon>Neopterygii</taxon>
        <taxon>Teleostei</taxon>
        <taxon>Neoteleostei</taxon>
        <taxon>Acanthomorphata</taxon>
        <taxon>Carangaria</taxon>
        <taxon>Carangaria incertae sedis</taxon>
        <taxon>Centropomidae</taxon>
        <taxon>Lates</taxon>
    </lineage>
</organism>
<reference evidence="7" key="3">
    <citation type="submission" date="2025-09" db="UniProtKB">
        <authorList>
            <consortium name="Ensembl"/>
        </authorList>
    </citation>
    <scope>IDENTIFICATION</scope>
</reference>
<dbReference type="GO" id="GO:0005743">
    <property type="term" value="C:mitochondrial inner membrane"/>
    <property type="evidence" value="ECO:0007669"/>
    <property type="project" value="UniProtKB-SubCell"/>
</dbReference>
<evidence type="ECO:0000256" key="2">
    <source>
        <dbReference type="ARBA" id="ARBA00009331"/>
    </source>
</evidence>
<keyword evidence="6" id="KW-0812">Transmembrane</keyword>
<keyword evidence="4" id="KW-0496">Mitochondrion</keyword>
<dbReference type="Ensembl" id="ENSLCAT00010030918.1">
    <property type="protein sequence ID" value="ENSLCAP00010030235.1"/>
    <property type="gene ID" value="ENSLCAG00010014222.1"/>
</dbReference>
<dbReference type="SUPFAM" id="SSF81419">
    <property type="entry name" value="Mitochondrial cytochrome c oxidase subunit VIIa"/>
    <property type="match status" value="1"/>
</dbReference>
<keyword evidence="8" id="KW-1185">Reference proteome</keyword>
<proteinExistence type="inferred from homology"/>
<dbReference type="InParanoid" id="A0A4W6DX78"/>
<dbReference type="AlphaFoldDB" id="A0A4W6DX78"/>
<name>A0A4W6DX78_LATCA</name>
<keyword evidence="3" id="KW-0999">Mitochondrion inner membrane</keyword>
<evidence type="ECO:0000313" key="7">
    <source>
        <dbReference type="Ensembl" id="ENSLCAP00010030235.1"/>
    </source>
</evidence>
<dbReference type="InterPro" id="IPR036539">
    <property type="entry name" value="Cyt_c_oxidase_su7a_sf"/>
</dbReference>
<dbReference type="Proteomes" id="UP000314980">
    <property type="component" value="Unassembled WGS sequence"/>
</dbReference>
<sequence length="51" mass="5440">GRTNILKEDDSLPIHLKCGLKAALLYRAAVTLSVFGLSADLFAAAIPKKTQ</sequence>
<comment type="subcellular location">
    <subcellularLocation>
        <location evidence="1">Mitochondrion inner membrane</location>
    </subcellularLocation>
</comment>
<evidence type="ECO:0000256" key="6">
    <source>
        <dbReference type="SAM" id="Phobius"/>
    </source>
</evidence>
<comment type="similarity">
    <text evidence="2">Belongs to the cytochrome c oxidase VIIa family.</text>
</comment>
<evidence type="ECO:0000256" key="4">
    <source>
        <dbReference type="ARBA" id="ARBA00023128"/>
    </source>
</evidence>
<keyword evidence="6" id="KW-1133">Transmembrane helix</keyword>
<reference evidence="8" key="1">
    <citation type="submission" date="2015-09" db="EMBL/GenBank/DDBJ databases">
        <authorList>
            <person name="Sai Rama Sridatta P."/>
        </authorList>
    </citation>
    <scope>NUCLEOTIDE SEQUENCE [LARGE SCALE GENOMIC DNA]</scope>
</reference>
<protein>
    <submittedName>
        <fullName evidence="7">Uncharacterized protein</fullName>
    </submittedName>
</protein>
<evidence type="ECO:0000313" key="8">
    <source>
        <dbReference type="Proteomes" id="UP000314980"/>
    </source>
</evidence>
<keyword evidence="5 6" id="KW-0472">Membrane</keyword>
<dbReference type="Gene3D" id="4.10.91.10">
    <property type="entry name" value="Cytochrome c oxidase, subunit VIIa"/>
    <property type="match status" value="1"/>
</dbReference>
<dbReference type="GO" id="GO:0045277">
    <property type="term" value="C:respiratory chain complex IV"/>
    <property type="evidence" value="ECO:0007669"/>
    <property type="project" value="InterPro"/>
</dbReference>
<evidence type="ECO:0000256" key="3">
    <source>
        <dbReference type="ARBA" id="ARBA00022792"/>
    </source>
</evidence>
<reference evidence="7" key="2">
    <citation type="submission" date="2025-08" db="UniProtKB">
        <authorList>
            <consortium name="Ensembl"/>
        </authorList>
    </citation>
    <scope>IDENTIFICATION</scope>
</reference>
<feature type="transmembrane region" description="Helical" evidence="6">
    <location>
        <begin position="24"/>
        <end position="46"/>
    </location>
</feature>
<dbReference type="GO" id="GO:0006123">
    <property type="term" value="P:mitochondrial electron transport, cytochrome c to oxygen"/>
    <property type="evidence" value="ECO:0007669"/>
    <property type="project" value="InterPro"/>
</dbReference>
<evidence type="ECO:0000256" key="5">
    <source>
        <dbReference type="ARBA" id="ARBA00023136"/>
    </source>
</evidence>
<evidence type="ECO:0000256" key="1">
    <source>
        <dbReference type="ARBA" id="ARBA00004273"/>
    </source>
</evidence>